<dbReference type="PANTHER" id="PTHR35272:SF3">
    <property type="entry name" value="THIOL:DISULFIDE INTERCHANGE PROTEIN DSBC"/>
    <property type="match status" value="1"/>
</dbReference>
<reference evidence="10 11" key="1">
    <citation type="submission" date="2015-05" db="EMBL/GenBank/DDBJ databases">
        <title>Complete genome of Marinobacter psychrophilus strain 20041T isolated from sea-ice of the Canadian Basin.</title>
        <authorList>
            <person name="Song L."/>
            <person name="Ren L."/>
            <person name="Yu Y."/>
            <person name="Wang X."/>
        </authorList>
    </citation>
    <scope>NUCLEOTIDE SEQUENCE [LARGE SCALE GENOMIC DNA]</scope>
    <source>
        <strain evidence="10 11">20041</strain>
    </source>
</reference>
<comment type="subcellular location">
    <subcellularLocation>
        <location evidence="1 7">Periplasm</location>
    </subcellularLocation>
</comment>
<feature type="domain" description="Thioredoxin-like fold" evidence="9">
    <location>
        <begin position="122"/>
        <end position="244"/>
    </location>
</feature>
<keyword evidence="4 7" id="KW-0574">Periplasm</keyword>
<dbReference type="Gene3D" id="3.40.30.10">
    <property type="entry name" value="Glutaredoxin"/>
    <property type="match status" value="1"/>
</dbReference>
<dbReference type="GO" id="GO:0016853">
    <property type="term" value="F:isomerase activity"/>
    <property type="evidence" value="ECO:0007669"/>
    <property type="project" value="UniProtKB-KW"/>
</dbReference>
<keyword evidence="6 7" id="KW-0676">Redox-active center</keyword>
<evidence type="ECO:0000256" key="2">
    <source>
        <dbReference type="ARBA" id="ARBA00009813"/>
    </source>
</evidence>
<name>A0A0H4I9W3_9GAMM</name>
<accession>A0A0H4I9W3</accession>
<comment type="function">
    <text evidence="7">Required for disulfide bond formation in some periplasmic proteins. Acts by transferring its disulfide bond to other proteins and is reduced in the process.</text>
</comment>
<evidence type="ECO:0000256" key="6">
    <source>
        <dbReference type="ARBA" id="ARBA00023284"/>
    </source>
</evidence>
<evidence type="ECO:0000259" key="9">
    <source>
        <dbReference type="Pfam" id="PF13098"/>
    </source>
</evidence>
<dbReference type="InterPro" id="IPR012336">
    <property type="entry name" value="Thioredoxin-like_fold"/>
</dbReference>
<evidence type="ECO:0000256" key="3">
    <source>
        <dbReference type="ARBA" id="ARBA00022729"/>
    </source>
</evidence>
<dbReference type="InterPro" id="IPR009094">
    <property type="entry name" value="DiS-bond_isomerase_DsbC/G_N_sf"/>
</dbReference>
<dbReference type="Pfam" id="PF10411">
    <property type="entry name" value="DsbC_N"/>
    <property type="match status" value="1"/>
</dbReference>
<protein>
    <recommendedName>
        <fullName evidence="7">Thiol:disulfide interchange protein</fullName>
    </recommendedName>
</protein>
<evidence type="ECO:0000256" key="1">
    <source>
        <dbReference type="ARBA" id="ARBA00004418"/>
    </source>
</evidence>
<evidence type="ECO:0000256" key="5">
    <source>
        <dbReference type="ARBA" id="ARBA00023157"/>
    </source>
</evidence>
<evidence type="ECO:0000259" key="8">
    <source>
        <dbReference type="Pfam" id="PF10411"/>
    </source>
</evidence>
<dbReference type="InterPro" id="IPR036249">
    <property type="entry name" value="Thioredoxin-like_sf"/>
</dbReference>
<proteinExistence type="inferred from homology"/>
<sequence length="249" mass="26819">MFFSMPVISRFIAVALFSGLLLPAFVAAADIEERITQRLQTAVPGLQIESMAPANAPGIYEVRTNSGQIVYATEDAEYLFIGDLVKLESAGYVNLTEQARTSQRRQTINEQAKNGGLIQFAAKGEQKAVIDVFTDIDCGYCRKLHGEMDELNKLGITVNYFGFPRSGPGTESFRKYVSVWCAKDPQAAMNKAKSGGAVPSANCANPVAEQYNLGRLVGVTGTPAIVLEDGTLMPGYVPAKTLARSLGIL</sequence>
<dbReference type="PANTHER" id="PTHR35272">
    <property type="entry name" value="THIOL:DISULFIDE INTERCHANGE PROTEIN DSBC-RELATED"/>
    <property type="match status" value="1"/>
</dbReference>
<dbReference type="GO" id="GO:0042597">
    <property type="term" value="C:periplasmic space"/>
    <property type="evidence" value="ECO:0007669"/>
    <property type="project" value="UniProtKB-SubCell"/>
</dbReference>
<evidence type="ECO:0000256" key="7">
    <source>
        <dbReference type="RuleBase" id="RU364038"/>
    </source>
</evidence>
<evidence type="ECO:0000313" key="11">
    <source>
        <dbReference type="Proteomes" id="UP000036406"/>
    </source>
</evidence>
<dbReference type="Proteomes" id="UP000036406">
    <property type="component" value="Chromosome"/>
</dbReference>
<keyword evidence="10" id="KW-0413">Isomerase</keyword>
<dbReference type="CDD" id="cd03020">
    <property type="entry name" value="DsbA_DsbC_DsbG"/>
    <property type="match status" value="1"/>
</dbReference>
<dbReference type="InterPro" id="IPR018950">
    <property type="entry name" value="DiS-bond_isomerase_DsbC/G_N"/>
</dbReference>
<dbReference type="KEGG" id="mpq:ABA45_04860"/>
<dbReference type="InterPro" id="IPR051470">
    <property type="entry name" value="Thiol:disulfide_interchange"/>
</dbReference>
<feature type="signal peptide" evidence="7">
    <location>
        <begin position="1"/>
        <end position="28"/>
    </location>
</feature>
<dbReference type="SUPFAM" id="SSF52833">
    <property type="entry name" value="Thioredoxin-like"/>
    <property type="match status" value="1"/>
</dbReference>
<dbReference type="Gene3D" id="3.10.450.70">
    <property type="entry name" value="Disulphide bond isomerase, DsbC/G, N-terminal"/>
    <property type="match status" value="1"/>
</dbReference>
<keyword evidence="5" id="KW-1015">Disulfide bond</keyword>
<evidence type="ECO:0000313" key="10">
    <source>
        <dbReference type="EMBL" id="AKO51832.1"/>
    </source>
</evidence>
<dbReference type="AlphaFoldDB" id="A0A0H4I9W3"/>
<dbReference type="PATRIC" id="fig|330734.3.peg.1034"/>
<comment type="similarity">
    <text evidence="2 7">Belongs to the thioredoxin family. DsbC subfamily.</text>
</comment>
<gene>
    <name evidence="10" type="ORF">ABA45_04860</name>
</gene>
<keyword evidence="11" id="KW-1185">Reference proteome</keyword>
<dbReference type="STRING" id="330734.ABA45_04860"/>
<dbReference type="Pfam" id="PF13098">
    <property type="entry name" value="Thioredoxin_2"/>
    <property type="match status" value="1"/>
</dbReference>
<organism evidence="10 11">
    <name type="scientific">Marinobacter psychrophilus</name>
    <dbReference type="NCBI Taxonomy" id="330734"/>
    <lineage>
        <taxon>Bacteria</taxon>
        <taxon>Pseudomonadati</taxon>
        <taxon>Pseudomonadota</taxon>
        <taxon>Gammaproteobacteria</taxon>
        <taxon>Pseudomonadales</taxon>
        <taxon>Marinobacteraceae</taxon>
        <taxon>Marinobacter</taxon>
    </lineage>
</organism>
<dbReference type="RefSeq" id="WP_048384542.1">
    <property type="nucleotide sequence ID" value="NZ_CP011494.1"/>
</dbReference>
<dbReference type="SUPFAM" id="SSF54423">
    <property type="entry name" value="DsbC/DsbG N-terminal domain-like"/>
    <property type="match status" value="1"/>
</dbReference>
<dbReference type="EMBL" id="CP011494">
    <property type="protein sequence ID" value="AKO51832.1"/>
    <property type="molecule type" value="Genomic_DNA"/>
</dbReference>
<feature type="domain" description="Disulphide bond isomerase DsbC/G N-terminal" evidence="8">
    <location>
        <begin position="27"/>
        <end position="97"/>
    </location>
</feature>
<feature type="chain" id="PRO_5010008044" description="Thiol:disulfide interchange protein" evidence="7">
    <location>
        <begin position="29"/>
        <end position="249"/>
    </location>
</feature>
<dbReference type="InterPro" id="IPR033954">
    <property type="entry name" value="DiS-bond_Isoase_DsbC/G"/>
</dbReference>
<evidence type="ECO:0000256" key="4">
    <source>
        <dbReference type="ARBA" id="ARBA00022764"/>
    </source>
</evidence>
<keyword evidence="3 7" id="KW-0732">Signal</keyword>